<dbReference type="Proteomes" id="UP000742786">
    <property type="component" value="Unassembled WGS sequence"/>
</dbReference>
<sequence length="207" mass="22980">MPSIVSRSDLRLKDSERALHLKNQATAIVKLSSVREKIADLKDRIDAASIKPEAMAAAIATGNFDIEPREDTSGLMAELRQLEKIEEALRLGIEKIEETIAARDKVLDEQYLSNVEELQRERFSGVLDQLLTLAELSKAECALVAEADELGARICKTEFSYWRHVGGRVGACASVGQYLKILLNHYGSQIGFKPSEKQRARLEALAD</sequence>
<organism evidence="1 2">
    <name type="scientific">Georgfuchsia toluolica</name>
    <dbReference type="NCBI Taxonomy" id="424218"/>
    <lineage>
        <taxon>Bacteria</taxon>
        <taxon>Pseudomonadati</taxon>
        <taxon>Pseudomonadota</taxon>
        <taxon>Betaproteobacteria</taxon>
        <taxon>Nitrosomonadales</taxon>
        <taxon>Sterolibacteriaceae</taxon>
        <taxon>Georgfuchsia</taxon>
    </lineage>
</organism>
<keyword evidence="2" id="KW-1185">Reference proteome</keyword>
<proteinExistence type="predicted"/>
<protein>
    <submittedName>
        <fullName evidence="1">Uncharacterized protein</fullName>
    </submittedName>
</protein>
<dbReference type="RefSeq" id="WP_220635732.1">
    <property type="nucleotide sequence ID" value="NZ_CAJQUM010000001.1"/>
</dbReference>
<gene>
    <name evidence="1" type="ORF">GTOL_11690</name>
</gene>
<name>A0A916J3A2_9PROT</name>
<reference evidence="1" key="1">
    <citation type="submission" date="2021-04" db="EMBL/GenBank/DDBJ databases">
        <authorList>
            <person name="Hornung B."/>
        </authorList>
    </citation>
    <scope>NUCLEOTIDE SEQUENCE</scope>
    <source>
        <strain evidence="1">G5G6</strain>
    </source>
</reference>
<evidence type="ECO:0000313" key="2">
    <source>
        <dbReference type="Proteomes" id="UP000742786"/>
    </source>
</evidence>
<accession>A0A916J3A2</accession>
<dbReference type="AlphaFoldDB" id="A0A916J3A2"/>
<dbReference type="EMBL" id="CAJQUM010000001">
    <property type="protein sequence ID" value="CAG4883807.1"/>
    <property type="molecule type" value="Genomic_DNA"/>
</dbReference>
<comment type="caution">
    <text evidence="1">The sequence shown here is derived from an EMBL/GenBank/DDBJ whole genome shotgun (WGS) entry which is preliminary data.</text>
</comment>
<evidence type="ECO:0000313" key="1">
    <source>
        <dbReference type="EMBL" id="CAG4883807.1"/>
    </source>
</evidence>